<accession>A0AA36MM02</accession>
<dbReference type="EMBL" id="CAUJNA010000137">
    <property type="protein sequence ID" value="CAJ1372493.1"/>
    <property type="molecule type" value="Genomic_DNA"/>
</dbReference>
<feature type="region of interest" description="Disordered" evidence="1">
    <location>
        <begin position="803"/>
        <end position="871"/>
    </location>
</feature>
<feature type="region of interest" description="Disordered" evidence="1">
    <location>
        <begin position="1118"/>
        <end position="1161"/>
    </location>
</feature>
<reference evidence="3" key="1">
    <citation type="submission" date="2023-08" db="EMBL/GenBank/DDBJ databases">
        <authorList>
            <person name="Chen Y."/>
            <person name="Shah S."/>
            <person name="Dougan E. K."/>
            <person name="Thang M."/>
            <person name="Chan C."/>
        </authorList>
    </citation>
    <scope>NUCLEOTIDE SEQUENCE</scope>
</reference>
<feature type="compositionally biased region" description="Basic residues" evidence="1">
    <location>
        <begin position="1247"/>
        <end position="1264"/>
    </location>
</feature>
<dbReference type="SUPFAM" id="SSF52540">
    <property type="entry name" value="P-loop containing nucleoside triphosphate hydrolases"/>
    <property type="match status" value="1"/>
</dbReference>
<evidence type="ECO:0000313" key="3">
    <source>
        <dbReference type="EMBL" id="CAJ1372493.1"/>
    </source>
</evidence>
<feature type="compositionally biased region" description="Pro residues" evidence="1">
    <location>
        <begin position="1177"/>
        <end position="1189"/>
    </location>
</feature>
<dbReference type="InterPro" id="IPR001739">
    <property type="entry name" value="Methyl_CpG_DNA-bd"/>
</dbReference>
<keyword evidence="4" id="KW-1185">Reference proteome</keyword>
<dbReference type="AlphaFoldDB" id="A0AA36MM02"/>
<feature type="compositionally biased region" description="Basic and acidic residues" evidence="1">
    <location>
        <begin position="808"/>
        <end position="829"/>
    </location>
</feature>
<feature type="compositionally biased region" description="Low complexity" evidence="1">
    <location>
        <begin position="830"/>
        <end position="859"/>
    </location>
</feature>
<evidence type="ECO:0000259" key="2">
    <source>
        <dbReference type="PROSITE" id="PS50982"/>
    </source>
</evidence>
<feature type="region of interest" description="Disordered" evidence="1">
    <location>
        <begin position="1241"/>
        <end position="1279"/>
    </location>
</feature>
<feature type="region of interest" description="Disordered" evidence="1">
    <location>
        <begin position="915"/>
        <end position="935"/>
    </location>
</feature>
<feature type="region of interest" description="Disordered" evidence="1">
    <location>
        <begin position="541"/>
        <end position="566"/>
    </location>
</feature>
<evidence type="ECO:0000313" key="4">
    <source>
        <dbReference type="Proteomes" id="UP001178507"/>
    </source>
</evidence>
<sequence length="1279" mass="140428">MRDPRAKIPIFPKDPVCRNFYAELLRWPSRYRDYYCCERPADAAIACGKPDWKGCRNHLWDLSSFGEEEVRRLCYSIRDVLEMKGMFYMGRVRRSLRVAFHRKHPGECMPNAPLRALGYTSAGGCFANIRSGKPLSSLMKIGYVPGGNVYSNKIVLMDEAHNLVRSQTQYAEQLQRLRRLLYEAKHLVLAGFTGTPILSEPSEGRQLLDIVKGCLAPEGDEGFLSSFPMRPQPLFPISLPRGLPDGALTLQRKKQLVRKMEMKGEALKVYDLKRRLGLPSRRLRAYCNVSIFHAAFHDGKAGSKARILAYPEDCCPKLLGIAQAVLASEQKAVIMIGRTSGYVVMLELMKHLASQADPPVGVATMNELSEFNHCSNIRGEIYRVLVADSLQCSEGVSFLSVRRTFLADVPVAPSGFIQQTGRAIRMYGHRGLPEEEQTVTTQLFVSILPKWMRSSSLACWALRAQKKHSSGKEVEKRARILTARMNRAGISSLEDLKARLDAHGARRQRSRENLSAEDVLTFLEQNGLWEEARLLRSADKKDKEKAQAAEETQALQNGASRESLRGESTELLKGGTLEEDEFANALANMLEEELPEEERQQEMEALKEEQDADDVDGEEGKKAKPLPPAPFASQAVATLAMSPEQVAQCLTETLQALRAALREADVEMPENDVQLAGSQEQAWRAPLVAVLEKSRRCAAFLGAARTALPNLDPALHDFNTLTLHQARGLRDEVAKVEKVETLRMAVAMIKEVKTMIADMQAPRSGSSASLPAASSVAVAGAAEPSASAPEAAASVPLAAAAVTAGAESEMRENGAKDGDEPMPPEREAHAPNTETPQAATQPQEAEASQPAPAPEATSAVQPTQLTPEERKARELAWRRRLARAFKELRRSEHAKAALEVAAPGLMEKTVAAEAKALETKETPEEEEEDSDLLSLGLGPEHVKRLHDELARLLEQAEKGAAKPRAMVRAMQMLFLADSASEAIASLKPETADEEALNQLTERTEEFAPALEAMRSLAVDKDVFAHLAEDLAEEHGEVHESESEASDLNKELVKKNEPAPVVLPEGWRMEWVKRKKKEMREFLDPEGNRYRTVREVRAALLEHEARQAALQAAKARQEALAAAPKRRRLRGKSSSQLFDMADPALGGTPASAPGPNPPAEDDFAEDLLKALGMEAEAPPAPAPPAPPAPPDQAESTLQTGLKVRLTELGQMGRLGDRNADGCWECFLEVGGKVMAKESDFELADPSVAKRKANPPPARRVRARGRGKAEVAPSQLGEDSD</sequence>
<feature type="compositionally biased region" description="Basic and acidic residues" evidence="1">
    <location>
        <begin position="597"/>
        <end position="609"/>
    </location>
</feature>
<protein>
    <recommendedName>
        <fullName evidence="2">MBD domain-containing protein</fullName>
    </recommendedName>
</protein>
<proteinExistence type="predicted"/>
<dbReference type="GO" id="GO:0003677">
    <property type="term" value="F:DNA binding"/>
    <property type="evidence" value="ECO:0007669"/>
    <property type="project" value="InterPro"/>
</dbReference>
<dbReference type="Proteomes" id="UP001178507">
    <property type="component" value="Unassembled WGS sequence"/>
</dbReference>
<organism evidence="3 4">
    <name type="scientific">Effrenium voratum</name>
    <dbReference type="NCBI Taxonomy" id="2562239"/>
    <lineage>
        <taxon>Eukaryota</taxon>
        <taxon>Sar</taxon>
        <taxon>Alveolata</taxon>
        <taxon>Dinophyceae</taxon>
        <taxon>Suessiales</taxon>
        <taxon>Symbiodiniaceae</taxon>
        <taxon>Effrenium</taxon>
    </lineage>
</organism>
<evidence type="ECO:0000256" key="1">
    <source>
        <dbReference type="SAM" id="MobiDB-lite"/>
    </source>
</evidence>
<feature type="region of interest" description="Disordered" evidence="1">
    <location>
        <begin position="1173"/>
        <end position="1197"/>
    </location>
</feature>
<feature type="region of interest" description="Disordered" evidence="1">
    <location>
        <begin position="594"/>
        <end position="629"/>
    </location>
</feature>
<dbReference type="InterPro" id="IPR027417">
    <property type="entry name" value="P-loop_NTPase"/>
</dbReference>
<feature type="domain" description="MBD" evidence="2">
    <location>
        <begin position="1052"/>
        <end position="1119"/>
    </location>
</feature>
<name>A0AA36MM02_9DINO</name>
<comment type="caution">
    <text evidence="3">The sequence shown here is derived from an EMBL/GenBank/DDBJ whole genome shotgun (WGS) entry which is preliminary data.</text>
</comment>
<dbReference type="PROSITE" id="PS50982">
    <property type="entry name" value="MBD"/>
    <property type="match status" value="1"/>
</dbReference>
<gene>
    <name evidence="3" type="ORF">EVOR1521_LOCUS2564</name>
</gene>